<keyword evidence="4" id="KW-1185">Reference proteome</keyword>
<evidence type="ECO:0000313" key="3">
    <source>
        <dbReference type="EMBL" id="QIQ22516.1"/>
    </source>
</evidence>
<gene>
    <name evidence="3" type="primary">trbJ</name>
    <name evidence="3" type="ORF">IPMB12_11960</name>
</gene>
<feature type="chain" id="PRO_5026354144" evidence="2">
    <location>
        <begin position="24"/>
        <end position="253"/>
    </location>
</feature>
<dbReference type="SUPFAM" id="SSF101082">
    <property type="entry name" value="Typo IV secretion system protein TraC"/>
    <property type="match status" value="1"/>
</dbReference>
<dbReference type="Proteomes" id="UP000501168">
    <property type="component" value="Plasmid pIPMB12"/>
</dbReference>
<evidence type="ECO:0000256" key="2">
    <source>
        <dbReference type="SAM" id="SignalP"/>
    </source>
</evidence>
<reference evidence="3 4" key="1">
    <citation type="submission" date="2020-03" db="EMBL/GenBank/DDBJ databases">
        <title>Complete genome sequence of Orbus sp. IPMB12 (BCRC 80908).</title>
        <authorList>
            <person name="Lo W.-S."/>
            <person name="Chang T.-H."/>
            <person name="Kuo C.-H."/>
        </authorList>
    </citation>
    <scope>NUCLEOTIDE SEQUENCE [LARGE SCALE GENOMIC DNA]</scope>
    <source>
        <strain evidence="3 4">IPMB12</strain>
        <plasmid evidence="4">pipmb12</plasmid>
    </source>
</reference>
<protein>
    <submittedName>
        <fullName evidence="3">P-type conjugative transfer protein TrbJ</fullName>
    </submittedName>
</protein>
<dbReference type="RefSeq" id="WP_166917812.1">
    <property type="nucleotide sequence ID" value="NZ_CP050254.1"/>
</dbReference>
<dbReference type="InParanoid" id="A0A6G9IE49"/>
<feature type="coiled-coil region" evidence="1">
    <location>
        <begin position="37"/>
        <end position="99"/>
    </location>
</feature>
<keyword evidence="3" id="KW-0614">Plasmid</keyword>
<dbReference type="InterPro" id="IPR014147">
    <property type="entry name" value="T4SS_TrbJ"/>
</dbReference>
<evidence type="ECO:0000256" key="1">
    <source>
        <dbReference type="SAM" id="Coils"/>
    </source>
</evidence>
<name>A0A6G9IE49_9GAMM</name>
<dbReference type="NCBIfam" id="NF010452">
    <property type="entry name" value="PRK13879.1"/>
    <property type="match status" value="1"/>
</dbReference>
<accession>A0A6G9IE49</accession>
<dbReference type="KEGG" id="orb:IPMB12_11960"/>
<dbReference type="NCBIfam" id="TIGR02780">
    <property type="entry name" value="TrbJ_Ti"/>
    <property type="match status" value="1"/>
</dbReference>
<keyword evidence="2" id="KW-0732">Signal</keyword>
<evidence type="ECO:0000313" key="4">
    <source>
        <dbReference type="Proteomes" id="UP000501168"/>
    </source>
</evidence>
<sequence>MKNKITKLVLASFLALNMNVSLAGIPVADGLNLGQNIMNVMEAINQTLKQIEEYETQLQQYENQLKNSVGPAVQIWDKANETMNNLNAAMSKLEQYKRQIGDIDSYLNKFQDVKYYQTAPCLSTGKCTAEDIERLNEASAFSAGAVKVSNDAALSTINLQQKSLMADAKQLERLQGAVQGADGQMAALQYSNQLAGNQANQLLQMRALLVAQHNAVITKQAADNDKTAQEAAAIKSVRSGAFVKSTNKSGMLH</sequence>
<dbReference type="EMBL" id="CP050254">
    <property type="protein sequence ID" value="QIQ22516.1"/>
    <property type="molecule type" value="Genomic_DNA"/>
</dbReference>
<organism evidence="3 4">
    <name type="scientific">Zophobihabitans entericus</name>
    <dbReference type="NCBI Taxonomy" id="1635327"/>
    <lineage>
        <taxon>Bacteria</taxon>
        <taxon>Pseudomonadati</taxon>
        <taxon>Pseudomonadota</taxon>
        <taxon>Gammaproteobacteria</taxon>
        <taxon>Orbales</taxon>
        <taxon>Orbaceae</taxon>
        <taxon>Zophobihabitans</taxon>
    </lineage>
</organism>
<feature type="signal peptide" evidence="2">
    <location>
        <begin position="1"/>
        <end position="23"/>
    </location>
</feature>
<keyword evidence="1" id="KW-0175">Coiled coil</keyword>
<dbReference type="AlphaFoldDB" id="A0A6G9IE49"/>
<geneLocation type="plasmid" evidence="4">
    <name>pipmb12</name>
</geneLocation>
<proteinExistence type="predicted"/>